<proteinExistence type="predicted"/>
<reference evidence="1 2" key="1">
    <citation type="submission" date="2021-06" db="EMBL/GenBank/DDBJ databases">
        <title>Genome-based taxonomic framework of Microbacterium strains isolated from marine environment, the description of four new species and reclassification of four preexisting species.</title>
        <authorList>
            <person name="Lee S.D."/>
            <person name="Kim S.-M."/>
            <person name="Byeon Y.-S."/>
            <person name="Yang H.L."/>
            <person name="Kim I.S."/>
        </authorList>
    </citation>
    <scope>NUCLEOTIDE SEQUENCE [LARGE SCALE GENOMIC DNA]</scope>
    <source>
        <strain evidence="1 2">SSW1-36</strain>
    </source>
</reference>
<name>A0ABY4IQH1_9MICO</name>
<keyword evidence="2" id="KW-1185">Reference proteome</keyword>
<dbReference type="Proteomes" id="UP000831963">
    <property type="component" value="Chromosome"/>
</dbReference>
<dbReference type="RefSeq" id="WP_247957530.1">
    <property type="nucleotide sequence ID" value="NZ_CP078077.1"/>
</dbReference>
<protein>
    <submittedName>
        <fullName evidence="1">Uncharacterized protein</fullName>
    </submittedName>
</protein>
<accession>A0ABY4IQH1</accession>
<evidence type="ECO:0000313" key="1">
    <source>
        <dbReference type="EMBL" id="UPL14500.1"/>
    </source>
</evidence>
<evidence type="ECO:0000313" key="2">
    <source>
        <dbReference type="Proteomes" id="UP000831963"/>
    </source>
</evidence>
<sequence>METPNGRELTTREREVLVAMITHAKPSHGSFDEGERAALLEKVDDLRVWGRCACGHCPSIDLGDSSGEYASVGPRVILDGWRGTEGLILFIDQGRPTYLEQYSGTDDVFEEFAPVDEIEFS</sequence>
<dbReference type="EMBL" id="CP078077">
    <property type="protein sequence ID" value="UPL14500.1"/>
    <property type="molecule type" value="Genomic_DNA"/>
</dbReference>
<gene>
    <name evidence="1" type="ORF">KV396_08435</name>
</gene>
<organism evidence="1 2">
    <name type="scientific">Microbacterium galbinum</name>
    <dbReference type="NCBI Taxonomy" id="2851646"/>
    <lineage>
        <taxon>Bacteria</taxon>
        <taxon>Bacillati</taxon>
        <taxon>Actinomycetota</taxon>
        <taxon>Actinomycetes</taxon>
        <taxon>Micrococcales</taxon>
        <taxon>Microbacteriaceae</taxon>
        <taxon>Microbacterium</taxon>
    </lineage>
</organism>